<dbReference type="SUPFAM" id="SSF49344">
    <property type="entry name" value="CBD9-like"/>
    <property type="match status" value="1"/>
</dbReference>
<dbReference type="GO" id="GO:0030246">
    <property type="term" value="F:carbohydrate binding"/>
    <property type="evidence" value="ECO:0007669"/>
    <property type="project" value="InterPro"/>
</dbReference>
<evidence type="ECO:0000256" key="1">
    <source>
        <dbReference type="SAM" id="MobiDB-lite"/>
    </source>
</evidence>
<proteinExistence type="predicted"/>
<dbReference type="InterPro" id="IPR010502">
    <property type="entry name" value="Carb-bd_dom_fam9"/>
</dbReference>
<dbReference type="InterPro" id="IPR051923">
    <property type="entry name" value="Glycosyl_Hydrolase_39"/>
</dbReference>
<accession>A0A1X9LGG1</accession>
<dbReference type="Gene3D" id="2.60.40.1190">
    <property type="match status" value="1"/>
</dbReference>
<dbReference type="GO" id="GO:0004553">
    <property type="term" value="F:hydrolase activity, hydrolyzing O-glycosyl compounds"/>
    <property type="evidence" value="ECO:0007669"/>
    <property type="project" value="InterPro"/>
</dbReference>
<dbReference type="CDD" id="cd09621">
    <property type="entry name" value="CBM9_like_5"/>
    <property type="match status" value="1"/>
</dbReference>
<feature type="domain" description="Carbohydrate-binding" evidence="3">
    <location>
        <begin position="944"/>
        <end position="1089"/>
    </location>
</feature>
<dbReference type="STRING" id="1619308.B5808_02480"/>
<dbReference type="Proteomes" id="UP000192775">
    <property type="component" value="Chromosome"/>
</dbReference>
<evidence type="ECO:0000259" key="3">
    <source>
        <dbReference type="Pfam" id="PF06452"/>
    </source>
</evidence>
<dbReference type="Pfam" id="PF06452">
    <property type="entry name" value="CBM9_1"/>
    <property type="match status" value="1"/>
</dbReference>
<reference evidence="4 5" key="1">
    <citation type="submission" date="2017-04" db="EMBL/GenBank/DDBJ databases">
        <authorList>
            <person name="Afonso C.L."/>
            <person name="Miller P.J."/>
            <person name="Scott M.A."/>
            <person name="Spackman E."/>
            <person name="Goraichik I."/>
            <person name="Dimitrov K.M."/>
            <person name="Suarez D.L."/>
            <person name="Swayne D.E."/>
        </authorList>
    </citation>
    <scope>NUCLEOTIDE SEQUENCE [LARGE SCALE GENOMIC DNA]</scope>
    <source>
        <strain evidence="5">XA(T)</strain>
    </source>
</reference>
<evidence type="ECO:0000256" key="2">
    <source>
        <dbReference type="SAM" id="Phobius"/>
    </source>
</evidence>
<name>A0A1X9LGG1_9MICO</name>
<dbReference type="Gene3D" id="2.60.120.260">
    <property type="entry name" value="Galactose-binding domain-like"/>
    <property type="match status" value="1"/>
</dbReference>
<dbReference type="InterPro" id="IPR017853">
    <property type="entry name" value="GH"/>
</dbReference>
<keyword evidence="2" id="KW-0812">Transmembrane</keyword>
<organism evidence="4 5">
    <name type="scientific">Cnuibacter physcomitrellae</name>
    <dbReference type="NCBI Taxonomy" id="1619308"/>
    <lineage>
        <taxon>Bacteria</taxon>
        <taxon>Bacillati</taxon>
        <taxon>Actinomycetota</taxon>
        <taxon>Actinomycetes</taxon>
        <taxon>Micrococcales</taxon>
        <taxon>Microbacteriaceae</taxon>
        <taxon>Cnuibacter</taxon>
    </lineage>
</organism>
<gene>
    <name evidence="4" type="ORF">B5808_02480</name>
</gene>
<evidence type="ECO:0000313" key="5">
    <source>
        <dbReference type="Proteomes" id="UP000192775"/>
    </source>
</evidence>
<keyword evidence="5" id="KW-1185">Reference proteome</keyword>
<sequence length="1187" mass="120698">MCRQWARLGNRFSCLAHSMRSIQVPGRTPPAPRRSRRPLAALTAVLLAGAALLVPATAASAAETSLGVESVDGWSGVSFDGSAGTGVPAAVSTEAHSGSASLALDLDTATVTDNGWVMAYRALPSVAVDSLTFWVKAQNASSLGVQLVDSTGQTHQTFLPLAATDQWQQVTLASPTDDPSHGAWGGAADGVWHGPATQLGFVLNAFARADTSVSTASLLVDDIVAHSADAPSSLTLGQSTVGNVFTPGDPTAFPYSTEADELRWSVADASGAPVASGTQAVTAPTGTLTLDGLDLGWYSLSVDATREGASVGHAETTFARVADPAAVDQDGRFAAATHYGQSWSTDSMPLLADGGFPQLRDEVYWNEVETQPGVYDWSRPRSEFLDRAEQQGVKPLLLAGYGNPLYDAGNGPKSPEAVAAYSAYAASMASEFADVATGIEVWNEWDLGLGGNTNTSAADYVNLLKSAAPAIKAAAPNLPVIGPAVADLNTSWLEDAFKLGALQYVDGIVLHPYSYPAGAEALDARLEQVDALVKEYNNGQSKPIYITEHGWPTGTDARAVSEGSQAANIAKSALIAAMNGVAKYYVYDFVNDGTDATETEQNFGLVHSQDDPLGAFTPKPSYVAYSTAAHQLSGATFADRDTSIADVWNIGYNTPTGPLRALWAVSPQTVQVQATGMVTVTDAYGAAHTMDAGTGTTLTLALGDAPVYVSGAISAATPSATSLALDPAFVGQPVSAHWTMDNTTGGSAAEFALAFTDGTRVTQTVAAGTTATSDFTLPAPTATGAYSVSAQLTQGDVFLGTLRASTTASEALGLTGEHAIDEDGRSVLRLRVSNAGAEATSVDDLSYTLGGDSGTLTTDAALPAASTVESDVLLDALTEPTAWSASATVDGRVLTASGTVSPLDVAGASPVAYKSIDVDGVLDDLDGVPSIDLATQGTDETVGSTGPADLSGTVWYTWDDDNLYLSADIADDVHDQPSAGSTIWQGDSIQFTVAAGAPGEASAWNEIGVALTASGPQLYRWLSVGEGSGTVTGSQVAITRDDAAGRTVYEVAVPWSRLGGIRPDTALVSSSMLVNEADGAGRAGYISWGGGIAAEKDSAQFHALRLLAAPVAPEPGTGEPGAGTPGTGGSGAGSSGAGGAGGAAAAAAGSGALASTGAADAAWLLGAAVLLLAVGAGAILRPRRTAG</sequence>
<feature type="region of interest" description="Disordered" evidence="1">
    <location>
        <begin position="1112"/>
        <end position="1136"/>
    </location>
</feature>
<protein>
    <recommendedName>
        <fullName evidence="3">Carbohydrate-binding domain-containing protein</fullName>
    </recommendedName>
</protein>
<dbReference type="Gene3D" id="3.20.20.80">
    <property type="entry name" value="Glycosidases"/>
    <property type="match status" value="1"/>
</dbReference>
<feature type="transmembrane region" description="Helical" evidence="2">
    <location>
        <begin position="1161"/>
        <end position="1180"/>
    </location>
</feature>
<dbReference type="GO" id="GO:0016052">
    <property type="term" value="P:carbohydrate catabolic process"/>
    <property type="evidence" value="ECO:0007669"/>
    <property type="project" value="InterPro"/>
</dbReference>
<dbReference type="AlphaFoldDB" id="A0A1X9LGG1"/>
<dbReference type="EMBL" id="CP020715">
    <property type="protein sequence ID" value="ARJ04217.1"/>
    <property type="molecule type" value="Genomic_DNA"/>
</dbReference>
<dbReference type="SUPFAM" id="SSF51445">
    <property type="entry name" value="(Trans)glycosidases"/>
    <property type="match status" value="1"/>
</dbReference>
<feature type="compositionally biased region" description="Gly residues" evidence="1">
    <location>
        <begin position="1118"/>
        <end position="1136"/>
    </location>
</feature>
<evidence type="ECO:0000313" key="4">
    <source>
        <dbReference type="EMBL" id="ARJ04217.1"/>
    </source>
</evidence>
<keyword evidence="2" id="KW-1133">Transmembrane helix</keyword>
<keyword evidence="2" id="KW-0472">Membrane</keyword>
<dbReference type="KEGG" id="cphy:B5808_02480"/>
<dbReference type="PANTHER" id="PTHR12631:SF10">
    <property type="entry name" value="BETA-XYLOSIDASE-LIKE PROTEIN-RELATED"/>
    <property type="match status" value="1"/>
</dbReference>
<dbReference type="PANTHER" id="PTHR12631">
    <property type="entry name" value="ALPHA-L-IDURONIDASE"/>
    <property type="match status" value="1"/>
</dbReference>